<dbReference type="AlphaFoldDB" id="V2Q9V1"/>
<dbReference type="eggNOG" id="COG0739">
    <property type="taxonomic scope" value="Bacteria"/>
</dbReference>
<reference evidence="2" key="1">
    <citation type="journal article" date="2014" name="Genome Announc.">
        <title>Draft genome sequences of the altered schaedler flora, a defined bacterial community from gnotobiotic mice.</title>
        <authorList>
            <person name="Wannemuehler M.J."/>
            <person name="Overstreet A.M."/>
            <person name="Ward D.V."/>
            <person name="Phillips G.J."/>
        </authorList>
    </citation>
    <scope>NUCLEOTIDE SEQUENCE</scope>
    <source>
        <strain evidence="2">ASF457</strain>
    </source>
</reference>
<reference evidence="2" key="3">
    <citation type="submission" date="2022-06" db="EMBL/GenBank/DDBJ databases">
        <title>Resources to Facilitate Use of the Altered Schaedler Flora (ASF) Mouse Model to Study Microbiome Function.</title>
        <authorList>
            <person name="Proctor A."/>
            <person name="Parvinroo S."/>
            <person name="Richie T."/>
            <person name="Jia X."/>
            <person name="Lee S.T.M."/>
            <person name="Karp P.D."/>
            <person name="Paley S."/>
            <person name="Kostic A.D."/>
            <person name="Pierre J.F."/>
            <person name="Wannemuehler M.J."/>
            <person name="Phillips G.J."/>
        </authorList>
    </citation>
    <scope>NUCLEOTIDE SEQUENCE</scope>
    <source>
        <strain evidence="2">ASF457</strain>
    </source>
</reference>
<gene>
    <name evidence="2" type="ORF">N508_002045</name>
</gene>
<dbReference type="InterPro" id="IPR011055">
    <property type="entry name" value="Dup_hybrid_motif"/>
</dbReference>
<dbReference type="Gene3D" id="2.70.70.10">
    <property type="entry name" value="Glucose Permease (Domain IIA)"/>
    <property type="match status" value="1"/>
</dbReference>
<evidence type="ECO:0000259" key="1">
    <source>
        <dbReference type="Pfam" id="PF01551"/>
    </source>
</evidence>
<name>V2Q9V1_9BACT</name>
<keyword evidence="3" id="KW-1185">Reference proteome</keyword>
<feature type="domain" description="M23ase beta-sheet core" evidence="1">
    <location>
        <begin position="98"/>
        <end position="165"/>
    </location>
</feature>
<dbReference type="EMBL" id="CP097562">
    <property type="protein sequence ID" value="USF24950.1"/>
    <property type="molecule type" value="Genomic_DNA"/>
</dbReference>
<evidence type="ECO:0000313" key="2">
    <source>
        <dbReference type="EMBL" id="USF24950.1"/>
    </source>
</evidence>
<dbReference type="Proteomes" id="UP000017429">
    <property type="component" value="Chromosome"/>
</dbReference>
<dbReference type="OrthoDB" id="5327667at2"/>
<dbReference type="InterPro" id="IPR016047">
    <property type="entry name" value="M23ase_b-sheet_dom"/>
</dbReference>
<accession>V2Q9V1</accession>
<sequence>MKKIFLAVFIFVSVNIVYAEECSRPVIFPLIAKPVNDTGMEYANYNWRDKAGANQAVYASYRIRENRTKKLIKKSFHASRDLYTDVYNDTGRYSFLSSKNYVVSVSDGEVLSTGRFYAGTYVVTVKHTTCDGRNFIIRYGELDKDSIKVKQGDKVKQGQVIGKPGFLQKKDVNGNIVPIDVIADKVVFMLHLEYFADISSDDVFSKAFSNNRYDRRSDIKDSLELLEEGYNNSFWEQAAK</sequence>
<evidence type="ECO:0000313" key="3">
    <source>
        <dbReference type="Proteomes" id="UP000017429"/>
    </source>
</evidence>
<protein>
    <recommendedName>
        <fullName evidence="1">M23ase beta-sheet core domain-containing protein</fullName>
    </recommendedName>
</protein>
<organism evidence="2 3">
    <name type="scientific">Mucispirillum schaedleri ASF457</name>
    <dbReference type="NCBI Taxonomy" id="1379858"/>
    <lineage>
        <taxon>Bacteria</taxon>
        <taxon>Pseudomonadati</taxon>
        <taxon>Deferribacterota</taxon>
        <taxon>Deferribacteres</taxon>
        <taxon>Deferribacterales</taxon>
        <taxon>Mucispirillaceae</taxon>
        <taxon>Mucispirillum</taxon>
    </lineage>
</organism>
<dbReference type="SUPFAM" id="SSF51261">
    <property type="entry name" value="Duplicated hybrid motif"/>
    <property type="match status" value="1"/>
</dbReference>
<proteinExistence type="predicted"/>
<reference evidence="2" key="2">
    <citation type="submission" date="2022-05" db="EMBL/GenBank/DDBJ databases">
        <authorList>
            <person name="Proctor A.L."/>
            <person name="Phillips G.J."/>
            <person name="Wannemuehler M.J."/>
        </authorList>
    </citation>
    <scope>NUCLEOTIDE SEQUENCE</scope>
    <source>
        <strain evidence="2">ASF457</strain>
    </source>
</reference>
<dbReference type="KEGG" id="msch:N508_002045"/>
<dbReference type="RefSeq" id="WP_023276588.1">
    <property type="nucleotide sequence ID" value="NZ_CP097562.1"/>
</dbReference>
<dbReference type="CDD" id="cd12797">
    <property type="entry name" value="M23_peptidase"/>
    <property type="match status" value="1"/>
</dbReference>
<dbReference type="Pfam" id="PF01551">
    <property type="entry name" value="Peptidase_M23"/>
    <property type="match status" value="1"/>
</dbReference>